<keyword evidence="2" id="KW-1185">Reference proteome</keyword>
<dbReference type="Proteomes" id="UP000050761">
    <property type="component" value="Unassembled WGS sequence"/>
</dbReference>
<evidence type="ECO:0000313" key="3">
    <source>
        <dbReference type="WBParaSite" id="HPBE_0000428901-mRNA-1"/>
    </source>
</evidence>
<dbReference type="AlphaFoldDB" id="A0A183FDH0"/>
<name>A0A183FDH0_HELPZ</name>
<dbReference type="WBParaSite" id="HPBE_0000428901-mRNA-1">
    <property type="protein sequence ID" value="HPBE_0000428901-mRNA-1"/>
    <property type="gene ID" value="HPBE_0000428901"/>
</dbReference>
<reference evidence="3" key="2">
    <citation type="submission" date="2019-09" db="UniProtKB">
        <authorList>
            <consortium name="WormBaseParasite"/>
        </authorList>
    </citation>
    <scope>IDENTIFICATION</scope>
</reference>
<organism evidence="2 3">
    <name type="scientific">Heligmosomoides polygyrus</name>
    <name type="common">Parasitic roundworm</name>
    <dbReference type="NCBI Taxonomy" id="6339"/>
    <lineage>
        <taxon>Eukaryota</taxon>
        <taxon>Metazoa</taxon>
        <taxon>Ecdysozoa</taxon>
        <taxon>Nematoda</taxon>
        <taxon>Chromadorea</taxon>
        <taxon>Rhabditida</taxon>
        <taxon>Rhabditina</taxon>
        <taxon>Rhabditomorpha</taxon>
        <taxon>Strongyloidea</taxon>
        <taxon>Heligmosomidae</taxon>
        <taxon>Heligmosomoides</taxon>
    </lineage>
</organism>
<evidence type="ECO:0000313" key="1">
    <source>
        <dbReference type="EMBL" id="VDO60744.1"/>
    </source>
</evidence>
<gene>
    <name evidence="1" type="ORF">HPBE_LOCUS4290</name>
</gene>
<accession>A0A3P7XQK3</accession>
<dbReference type="EMBL" id="UZAH01025294">
    <property type="protein sequence ID" value="VDO60744.1"/>
    <property type="molecule type" value="Genomic_DNA"/>
</dbReference>
<protein>
    <submittedName>
        <fullName evidence="3">HTH_48 domain-containing protein</fullName>
    </submittedName>
</protein>
<sequence length="111" mass="12966">MKVIAQDKEEIALSIFRGSGKSAKSENPQFECLQRKIARDIGANLTLVHRKAKKNRAFKPYKFPELQLLTDKNKRERLHRCCQLKLRAAGHVWKRTLFMGEKPHNRQNGRI</sequence>
<proteinExistence type="predicted"/>
<accession>A0A183FDH0</accession>
<reference evidence="1 2" key="1">
    <citation type="submission" date="2018-11" db="EMBL/GenBank/DDBJ databases">
        <authorList>
            <consortium name="Pathogen Informatics"/>
        </authorList>
    </citation>
    <scope>NUCLEOTIDE SEQUENCE [LARGE SCALE GENOMIC DNA]</scope>
</reference>
<evidence type="ECO:0000313" key="2">
    <source>
        <dbReference type="Proteomes" id="UP000050761"/>
    </source>
</evidence>